<feature type="transmembrane region" description="Helical" evidence="1">
    <location>
        <begin position="82"/>
        <end position="105"/>
    </location>
</feature>
<feature type="domain" description="Guanylate cyclase" evidence="2">
    <location>
        <begin position="166"/>
        <end position="294"/>
    </location>
</feature>
<evidence type="ECO:0000256" key="1">
    <source>
        <dbReference type="SAM" id="Phobius"/>
    </source>
</evidence>
<feature type="transmembrane region" description="Helical" evidence="1">
    <location>
        <begin position="12"/>
        <end position="29"/>
    </location>
</feature>
<dbReference type="InterPro" id="IPR029787">
    <property type="entry name" value="Nucleotide_cyclase"/>
</dbReference>
<protein>
    <submittedName>
        <fullName evidence="3">Adenylate/guanylate cyclase domain-containing protein</fullName>
    </submittedName>
</protein>
<sequence length="344" mass="39857">MKFRNKRRLQILKQYIVGWTIAFIFLSIIRGEGTKEIGSVNMELWKAVLVSFIMGPFFGSISGFVQILTEENGYKQVAFQKLLMFRILFAVLFVSLIVLLAYFIFSEDISFVHFAFEPGSFAIYLYIVSVDIFMFNLRQVNLFFGSSNFWKLFRGKFYTPREEKRIFMFLDLQSSTTHAENLGHVEYSKMIQDCFIDLGAALESEAEIYQYVGDGVILTWKLQDGIREQNCLNAYYNFKHQLTKRKEYYKQNYNCIPNFKAGMNSGVVTVAEVGKYKKEIAYHGDTINTAARIQDQCNKLSQDFLISESLKNVLYTSSFIFSEHGSIELKGKEKQTNLFGVHQT</sequence>
<evidence type="ECO:0000259" key="2">
    <source>
        <dbReference type="PROSITE" id="PS50125"/>
    </source>
</evidence>
<evidence type="ECO:0000313" key="3">
    <source>
        <dbReference type="EMBL" id="MDD7913288.1"/>
    </source>
</evidence>
<dbReference type="Proteomes" id="UP001151478">
    <property type="component" value="Unassembled WGS sequence"/>
</dbReference>
<proteinExistence type="predicted"/>
<feature type="transmembrane region" description="Helical" evidence="1">
    <location>
        <begin position="111"/>
        <end position="134"/>
    </location>
</feature>
<gene>
    <name evidence="3" type="ORF">N5A56_002065</name>
</gene>
<dbReference type="Gene3D" id="3.30.70.1230">
    <property type="entry name" value="Nucleotide cyclase"/>
    <property type="match status" value="1"/>
</dbReference>
<dbReference type="EMBL" id="JAOSLC020000002">
    <property type="protein sequence ID" value="MDD7913288.1"/>
    <property type="molecule type" value="Genomic_DNA"/>
</dbReference>
<evidence type="ECO:0000313" key="4">
    <source>
        <dbReference type="Proteomes" id="UP001151478"/>
    </source>
</evidence>
<name>A0ABT5S5A8_9FLAO</name>
<accession>A0ABT5S5A8</accession>
<dbReference type="PROSITE" id="PS50125">
    <property type="entry name" value="GUANYLATE_CYCLASE_2"/>
    <property type="match status" value="1"/>
</dbReference>
<dbReference type="Pfam" id="PF00211">
    <property type="entry name" value="Guanylate_cyc"/>
    <property type="match status" value="1"/>
</dbReference>
<feature type="transmembrane region" description="Helical" evidence="1">
    <location>
        <begin position="49"/>
        <end position="70"/>
    </location>
</feature>
<keyword evidence="1" id="KW-0812">Transmembrane</keyword>
<comment type="caution">
    <text evidence="3">The sequence shown here is derived from an EMBL/GenBank/DDBJ whole genome shotgun (WGS) entry which is preliminary data.</text>
</comment>
<organism evidence="3 4">
    <name type="scientific">Polaribacter ponticola</name>
    <dbReference type="NCBI Taxonomy" id="2978475"/>
    <lineage>
        <taxon>Bacteria</taxon>
        <taxon>Pseudomonadati</taxon>
        <taxon>Bacteroidota</taxon>
        <taxon>Flavobacteriia</taxon>
        <taxon>Flavobacteriales</taxon>
        <taxon>Flavobacteriaceae</taxon>
    </lineage>
</organism>
<dbReference type="SUPFAM" id="SSF55073">
    <property type="entry name" value="Nucleotide cyclase"/>
    <property type="match status" value="1"/>
</dbReference>
<dbReference type="InterPro" id="IPR001054">
    <property type="entry name" value="A/G_cyclase"/>
</dbReference>
<keyword evidence="1" id="KW-0472">Membrane</keyword>
<dbReference type="RefSeq" id="WP_265724003.1">
    <property type="nucleotide sequence ID" value="NZ_JAOSLC020000002.1"/>
</dbReference>
<dbReference type="CDD" id="cd07302">
    <property type="entry name" value="CHD"/>
    <property type="match status" value="1"/>
</dbReference>
<reference evidence="3" key="1">
    <citation type="submission" date="2023-02" db="EMBL/GenBank/DDBJ databases">
        <title>Polaribacter ponticola sp. nov., isolated from seawater.</title>
        <authorList>
            <person name="Baek J.H."/>
            <person name="Kim J.M."/>
            <person name="Choi D.G."/>
            <person name="Jeon C.O."/>
        </authorList>
    </citation>
    <scope>NUCLEOTIDE SEQUENCE</scope>
    <source>
        <strain evidence="3">MSW5</strain>
    </source>
</reference>
<keyword evidence="4" id="KW-1185">Reference proteome</keyword>
<keyword evidence="1" id="KW-1133">Transmembrane helix</keyword>